<evidence type="ECO:0000256" key="5">
    <source>
        <dbReference type="ARBA" id="ARBA00022737"/>
    </source>
</evidence>
<dbReference type="GO" id="GO:0061630">
    <property type="term" value="F:ubiquitin protein ligase activity"/>
    <property type="evidence" value="ECO:0007669"/>
    <property type="project" value="UniProtKB-EC"/>
</dbReference>
<feature type="domain" description="RING-type" evidence="10">
    <location>
        <begin position="97"/>
        <end position="325"/>
    </location>
</feature>
<evidence type="ECO:0000256" key="6">
    <source>
        <dbReference type="ARBA" id="ARBA00022771"/>
    </source>
</evidence>
<comment type="catalytic activity">
    <reaction evidence="1">
        <text>[E2 ubiquitin-conjugating enzyme]-S-ubiquitinyl-L-cysteine + [acceptor protein]-L-lysine = [E2 ubiquitin-conjugating enzyme]-L-cysteine + [acceptor protein]-N(6)-ubiquitinyl-L-lysine.</text>
        <dbReference type="EC" id="2.3.2.31"/>
    </reaction>
</comment>
<dbReference type="GO" id="GO:0008270">
    <property type="term" value="F:zinc ion binding"/>
    <property type="evidence" value="ECO:0007669"/>
    <property type="project" value="UniProtKB-KW"/>
</dbReference>
<proteinExistence type="predicted"/>
<protein>
    <recommendedName>
        <fullName evidence="2">RBR-type E3 ubiquitin transferase</fullName>
        <ecNumber evidence="2">2.3.2.31</ecNumber>
    </recommendedName>
</protein>
<gene>
    <name evidence="11" type="ORF">P171DRAFT_495490</name>
</gene>
<name>A0A9P4PGL9_9PLEO</name>
<keyword evidence="3" id="KW-0808">Transferase</keyword>
<sequence>MSVRAPHDAAGSRPDIGISRSIASTPDENMQPPPSLWQTRPDRSFPSQINRRPTLSNSSPSMSTSIWAPKHASPSPPDTKTSSHFSPGSSSSQNPHDLHKCVVCQDEFPLREGSFTCSKHFMDLHCLHQAFKFATQDNSMSMFPAKCCVPIDLSLCGHLMTRQQQKVYNWKAEQYDTDPAKRVHCHMCGWWLNPYFYDDISSVGKTDTTGQTSATGTTTTIGTCPSCTSITCIECKSAWRPGHTCAAAANKIRPPWLPAYSDEARVKLCPAGCRTWIELIEGDCNHVRCRTCNLEFCFVCLTPWEEWHSGCPCYGEPKCGYDADGYEVDRGIHRDTGLDRLGRGRVELERLGPGVAAMVHIVRR</sequence>
<dbReference type="Proteomes" id="UP000799764">
    <property type="component" value="Unassembled WGS sequence"/>
</dbReference>
<keyword evidence="4" id="KW-0479">Metal-binding</keyword>
<dbReference type="PROSITE" id="PS51873">
    <property type="entry name" value="TRIAD"/>
    <property type="match status" value="1"/>
</dbReference>
<keyword evidence="12" id="KW-1185">Reference proteome</keyword>
<dbReference type="PANTHER" id="PTHR11685">
    <property type="entry name" value="RBR FAMILY RING FINGER AND IBR DOMAIN-CONTAINING"/>
    <property type="match status" value="1"/>
</dbReference>
<evidence type="ECO:0000256" key="9">
    <source>
        <dbReference type="SAM" id="MobiDB-lite"/>
    </source>
</evidence>
<keyword evidence="6" id="KW-0863">Zinc-finger</keyword>
<dbReference type="SUPFAM" id="SSF57850">
    <property type="entry name" value="RING/U-box"/>
    <property type="match status" value="1"/>
</dbReference>
<dbReference type="Gene3D" id="1.20.120.1750">
    <property type="match status" value="1"/>
</dbReference>
<evidence type="ECO:0000256" key="1">
    <source>
        <dbReference type="ARBA" id="ARBA00001798"/>
    </source>
</evidence>
<keyword evidence="7" id="KW-0833">Ubl conjugation pathway</keyword>
<keyword evidence="5" id="KW-0677">Repeat</keyword>
<feature type="region of interest" description="Disordered" evidence="9">
    <location>
        <begin position="1"/>
        <end position="96"/>
    </location>
</feature>
<dbReference type="AlphaFoldDB" id="A0A9P4PGL9"/>
<evidence type="ECO:0000313" key="11">
    <source>
        <dbReference type="EMBL" id="KAF2443655.1"/>
    </source>
</evidence>
<dbReference type="GO" id="GO:0016567">
    <property type="term" value="P:protein ubiquitination"/>
    <property type="evidence" value="ECO:0007669"/>
    <property type="project" value="InterPro"/>
</dbReference>
<feature type="compositionally biased region" description="Low complexity" evidence="9">
    <location>
        <begin position="56"/>
        <end position="65"/>
    </location>
</feature>
<dbReference type="OrthoDB" id="9977870at2759"/>
<dbReference type="EMBL" id="MU001502">
    <property type="protein sequence ID" value="KAF2443655.1"/>
    <property type="molecule type" value="Genomic_DNA"/>
</dbReference>
<dbReference type="SMART" id="SM00647">
    <property type="entry name" value="IBR"/>
    <property type="match status" value="1"/>
</dbReference>
<dbReference type="Pfam" id="PF01485">
    <property type="entry name" value="IBR"/>
    <property type="match status" value="1"/>
</dbReference>
<evidence type="ECO:0000259" key="10">
    <source>
        <dbReference type="PROSITE" id="PS51873"/>
    </source>
</evidence>
<keyword evidence="8" id="KW-0862">Zinc</keyword>
<dbReference type="InterPro" id="IPR031127">
    <property type="entry name" value="E3_UB_ligase_RBR"/>
</dbReference>
<comment type="caution">
    <text evidence="11">The sequence shown here is derived from an EMBL/GenBank/DDBJ whole genome shotgun (WGS) entry which is preliminary data.</text>
</comment>
<dbReference type="CDD" id="cd20336">
    <property type="entry name" value="Rcat_RBR"/>
    <property type="match status" value="1"/>
</dbReference>
<dbReference type="InterPro" id="IPR002867">
    <property type="entry name" value="IBR_dom"/>
</dbReference>
<reference evidence="11" key="1">
    <citation type="journal article" date="2020" name="Stud. Mycol.">
        <title>101 Dothideomycetes genomes: a test case for predicting lifestyles and emergence of pathogens.</title>
        <authorList>
            <person name="Haridas S."/>
            <person name="Albert R."/>
            <person name="Binder M."/>
            <person name="Bloem J."/>
            <person name="Labutti K."/>
            <person name="Salamov A."/>
            <person name="Andreopoulos B."/>
            <person name="Baker S."/>
            <person name="Barry K."/>
            <person name="Bills G."/>
            <person name="Bluhm B."/>
            <person name="Cannon C."/>
            <person name="Castanera R."/>
            <person name="Culley D."/>
            <person name="Daum C."/>
            <person name="Ezra D."/>
            <person name="Gonzalez J."/>
            <person name="Henrissat B."/>
            <person name="Kuo A."/>
            <person name="Liang C."/>
            <person name="Lipzen A."/>
            <person name="Lutzoni F."/>
            <person name="Magnuson J."/>
            <person name="Mondo S."/>
            <person name="Nolan M."/>
            <person name="Ohm R."/>
            <person name="Pangilinan J."/>
            <person name="Park H.-J."/>
            <person name="Ramirez L."/>
            <person name="Alfaro M."/>
            <person name="Sun H."/>
            <person name="Tritt A."/>
            <person name="Yoshinaga Y."/>
            <person name="Zwiers L.-H."/>
            <person name="Turgeon B."/>
            <person name="Goodwin S."/>
            <person name="Spatafora J."/>
            <person name="Crous P."/>
            <person name="Grigoriev I."/>
        </authorList>
    </citation>
    <scope>NUCLEOTIDE SEQUENCE</scope>
    <source>
        <strain evidence="11">CBS 690.94</strain>
    </source>
</reference>
<dbReference type="EC" id="2.3.2.31" evidence="2"/>
<evidence type="ECO:0000313" key="12">
    <source>
        <dbReference type="Proteomes" id="UP000799764"/>
    </source>
</evidence>
<evidence type="ECO:0000256" key="4">
    <source>
        <dbReference type="ARBA" id="ARBA00022723"/>
    </source>
</evidence>
<evidence type="ECO:0000256" key="3">
    <source>
        <dbReference type="ARBA" id="ARBA00022679"/>
    </source>
</evidence>
<feature type="compositionally biased region" description="Polar residues" evidence="9">
    <location>
        <begin position="45"/>
        <end position="55"/>
    </location>
</feature>
<accession>A0A9P4PGL9</accession>
<dbReference type="InterPro" id="IPR044066">
    <property type="entry name" value="TRIAD_supradom"/>
</dbReference>
<evidence type="ECO:0000256" key="2">
    <source>
        <dbReference type="ARBA" id="ARBA00012251"/>
    </source>
</evidence>
<organism evidence="11 12">
    <name type="scientific">Karstenula rhodostoma CBS 690.94</name>
    <dbReference type="NCBI Taxonomy" id="1392251"/>
    <lineage>
        <taxon>Eukaryota</taxon>
        <taxon>Fungi</taxon>
        <taxon>Dikarya</taxon>
        <taxon>Ascomycota</taxon>
        <taxon>Pezizomycotina</taxon>
        <taxon>Dothideomycetes</taxon>
        <taxon>Pleosporomycetidae</taxon>
        <taxon>Pleosporales</taxon>
        <taxon>Massarineae</taxon>
        <taxon>Didymosphaeriaceae</taxon>
        <taxon>Karstenula</taxon>
    </lineage>
</organism>
<evidence type="ECO:0000256" key="8">
    <source>
        <dbReference type="ARBA" id="ARBA00022833"/>
    </source>
</evidence>
<feature type="compositionally biased region" description="Low complexity" evidence="9">
    <location>
        <begin position="82"/>
        <end position="92"/>
    </location>
</feature>
<evidence type="ECO:0000256" key="7">
    <source>
        <dbReference type="ARBA" id="ARBA00022786"/>
    </source>
</evidence>